<dbReference type="GO" id="GO:0005730">
    <property type="term" value="C:nucleolus"/>
    <property type="evidence" value="ECO:0007669"/>
    <property type="project" value="UniProtKB-SubCell"/>
</dbReference>
<feature type="region of interest" description="Disordered" evidence="6">
    <location>
        <begin position="1"/>
        <end position="24"/>
    </location>
</feature>
<dbReference type="OrthoDB" id="5072at2759"/>
<dbReference type="PANTHER" id="PTHR14211:SF7">
    <property type="entry name" value="RIBOSOME BIOGENESIS PROTEIN NOP53"/>
    <property type="match status" value="1"/>
</dbReference>
<keyword evidence="4 5" id="KW-0539">Nucleus</keyword>
<dbReference type="GO" id="GO:0000027">
    <property type="term" value="P:ribosomal large subunit assembly"/>
    <property type="evidence" value="ECO:0007669"/>
    <property type="project" value="UniProtKB-UniRule"/>
</dbReference>
<accession>A0A9P4MFI1</accession>
<evidence type="ECO:0000313" key="8">
    <source>
        <dbReference type="Proteomes" id="UP000799772"/>
    </source>
</evidence>
<dbReference type="PANTHER" id="PTHR14211">
    <property type="entry name" value="GLIOMA SUPPRESSOR CANDIDATE REGION GENE 2"/>
    <property type="match status" value="1"/>
</dbReference>
<dbReference type="AlphaFoldDB" id="A0A9P4MFI1"/>
<feature type="compositionally biased region" description="Basic residues" evidence="6">
    <location>
        <begin position="14"/>
        <end position="23"/>
    </location>
</feature>
<dbReference type="GO" id="GO:0005654">
    <property type="term" value="C:nucleoplasm"/>
    <property type="evidence" value="ECO:0007669"/>
    <property type="project" value="UniProtKB-SubCell"/>
</dbReference>
<comment type="function">
    <text evidence="5">May play a role in ribosome biogenesis.</text>
</comment>
<evidence type="ECO:0000313" key="7">
    <source>
        <dbReference type="EMBL" id="KAF2103554.1"/>
    </source>
</evidence>
<dbReference type="GO" id="GO:0006364">
    <property type="term" value="P:rRNA processing"/>
    <property type="evidence" value="ECO:0007669"/>
    <property type="project" value="TreeGrafter"/>
</dbReference>
<organism evidence="7 8">
    <name type="scientific">Rhizodiscina lignyota</name>
    <dbReference type="NCBI Taxonomy" id="1504668"/>
    <lineage>
        <taxon>Eukaryota</taxon>
        <taxon>Fungi</taxon>
        <taxon>Dikarya</taxon>
        <taxon>Ascomycota</taxon>
        <taxon>Pezizomycotina</taxon>
        <taxon>Dothideomycetes</taxon>
        <taxon>Pleosporomycetidae</taxon>
        <taxon>Aulographales</taxon>
        <taxon>Rhizodiscinaceae</taxon>
        <taxon>Rhizodiscina</taxon>
    </lineage>
</organism>
<feature type="compositionally biased region" description="Polar residues" evidence="6">
    <location>
        <begin position="1"/>
        <end position="13"/>
    </location>
</feature>
<sequence length="448" mass="50685">MSPSLLAPQQHNQPSRKSKKAWRKNVDITEVQDGLESARDEATLGGIVAELPSDALFVQDSTGSVAIQKAYNKINKPLKSEEILAQRSAVPAVDSRKRKNNIGDGILPIKRRKEGGISYKELDRLRRLAYGGDTVHKDVVKADGIAAEDLWNVPDEGTEPISATPGEDQFSFLEKKKPVRAPATLKHASISLLANGKTIPAIPKPAEGKSYNPSFEAWGALIQSHGEEEVARERQRLESARAETELADRVAKSAEEARLADEEDQSEWESEWEGFVSEREEAEEENAAWLNKKRPERKTQAERNKIQRRKEEERRKKAEEKLKERERQLQRIKALAQEAEAKKKSMASSLVAHTEGSSEDEIDGQTQVLRRKRLGKTVLPEAPLELVLADELQDSLRALKPEGNLLHDRFRSMQVRGKIETRKAVWQSKKANRKATEKWSYKDWKLKY</sequence>
<reference evidence="7" key="1">
    <citation type="journal article" date="2020" name="Stud. Mycol.">
        <title>101 Dothideomycetes genomes: a test case for predicting lifestyles and emergence of pathogens.</title>
        <authorList>
            <person name="Haridas S."/>
            <person name="Albert R."/>
            <person name="Binder M."/>
            <person name="Bloem J."/>
            <person name="Labutti K."/>
            <person name="Salamov A."/>
            <person name="Andreopoulos B."/>
            <person name="Baker S."/>
            <person name="Barry K."/>
            <person name="Bills G."/>
            <person name="Bluhm B."/>
            <person name="Cannon C."/>
            <person name="Castanera R."/>
            <person name="Culley D."/>
            <person name="Daum C."/>
            <person name="Ezra D."/>
            <person name="Gonzalez J."/>
            <person name="Henrissat B."/>
            <person name="Kuo A."/>
            <person name="Liang C."/>
            <person name="Lipzen A."/>
            <person name="Lutzoni F."/>
            <person name="Magnuson J."/>
            <person name="Mondo S."/>
            <person name="Nolan M."/>
            <person name="Ohm R."/>
            <person name="Pangilinan J."/>
            <person name="Park H.-J."/>
            <person name="Ramirez L."/>
            <person name="Alfaro M."/>
            <person name="Sun H."/>
            <person name="Tritt A."/>
            <person name="Yoshinaga Y."/>
            <person name="Zwiers L.-H."/>
            <person name="Turgeon B."/>
            <person name="Goodwin S."/>
            <person name="Spatafora J."/>
            <person name="Crous P."/>
            <person name="Grigoriev I."/>
        </authorList>
    </citation>
    <scope>NUCLEOTIDE SEQUENCE</scope>
    <source>
        <strain evidence="7">CBS 133067</strain>
    </source>
</reference>
<evidence type="ECO:0000256" key="1">
    <source>
        <dbReference type="ARBA" id="ARBA00008838"/>
    </source>
</evidence>
<evidence type="ECO:0000256" key="3">
    <source>
        <dbReference type="ARBA" id="ARBA00022517"/>
    </source>
</evidence>
<name>A0A9P4MFI1_9PEZI</name>
<protein>
    <recommendedName>
        <fullName evidence="2 5">Ribosome biogenesis protein NOP53</fullName>
    </recommendedName>
</protein>
<evidence type="ECO:0000256" key="5">
    <source>
        <dbReference type="PIRNR" id="PIRNR017302"/>
    </source>
</evidence>
<keyword evidence="3 5" id="KW-0690">Ribosome biogenesis</keyword>
<dbReference type="Pfam" id="PF07767">
    <property type="entry name" value="Nop53"/>
    <property type="match status" value="1"/>
</dbReference>
<evidence type="ECO:0000256" key="6">
    <source>
        <dbReference type="SAM" id="MobiDB-lite"/>
    </source>
</evidence>
<evidence type="ECO:0000256" key="4">
    <source>
        <dbReference type="ARBA" id="ARBA00023242"/>
    </source>
</evidence>
<comment type="similarity">
    <text evidence="1 5">Belongs to the NOP53 family.</text>
</comment>
<comment type="caution">
    <text evidence="7">The sequence shown here is derived from an EMBL/GenBank/DDBJ whole genome shotgun (WGS) entry which is preliminary data.</text>
</comment>
<keyword evidence="8" id="KW-1185">Reference proteome</keyword>
<comment type="subcellular location">
    <subcellularLocation>
        <location evidence="5">Nucleus</location>
        <location evidence="5">Nucleolus</location>
    </subcellularLocation>
    <subcellularLocation>
        <location evidence="5">Nucleus</location>
        <location evidence="5">Nucleoplasm</location>
    </subcellularLocation>
</comment>
<proteinExistence type="inferred from homology"/>
<feature type="compositionally biased region" description="Acidic residues" evidence="6">
    <location>
        <begin position="261"/>
        <end position="272"/>
    </location>
</feature>
<dbReference type="EMBL" id="ML978122">
    <property type="protein sequence ID" value="KAF2103554.1"/>
    <property type="molecule type" value="Genomic_DNA"/>
</dbReference>
<feature type="compositionally biased region" description="Basic and acidic residues" evidence="6">
    <location>
        <begin position="227"/>
        <end position="260"/>
    </location>
</feature>
<dbReference type="Proteomes" id="UP000799772">
    <property type="component" value="Unassembled WGS sequence"/>
</dbReference>
<dbReference type="InterPro" id="IPR011687">
    <property type="entry name" value="Nop53/GLTSCR2"/>
</dbReference>
<dbReference type="GO" id="GO:0008097">
    <property type="term" value="F:5S rRNA binding"/>
    <property type="evidence" value="ECO:0007669"/>
    <property type="project" value="TreeGrafter"/>
</dbReference>
<evidence type="ECO:0000256" key="2">
    <source>
        <dbReference type="ARBA" id="ARBA00018339"/>
    </source>
</evidence>
<dbReference type="PIRSF" id="PIRSF017302">
    <property type="entry name" value="Gltscr2"/>
    <property type="match status" value="1"/>
</dbReference>
<feature type="compositionally biased region" description="Basic and acidic residues" evidence="6">
    <location>
        <begin position="297"/>
        <end position="329"/>
    </location>
</feature>
<gene>
    <name evidence="7" type="ORF">NA57DRAFT_33227</name>
</gene>
<feature type="region of interest" description="Disordered" evidence="6">
    <location>
        <begin position="227"/>
        <end position="367"/>
    </location>
</feature>